<name>A0A9D1ZU75_9MICC</name>
<sequence>MTYSDIRLCSLKEVSDMVGRPLAQVQILDRAHALGQAYTTGAKSRYYPYERIVELASAPRWDKPGFVQRLAELGIRAQKVVVLRQIDAQPTAGPAGRTWYGFDMAAEMSEDAAVRAGQTDASRMVWKVSSSNLALVRSLAPGQALPLVITVGGLVVAGREIIGVDEAVTAEVGDLVAFEVQDAGPWLEAVKFSWLNSGPGQPILWWDLPQE</sequence>
<comment type="caution">
    <text evidence="1">The sequence shown here is derived from an EMBL/GenBank/DDBJ whole genome shotgun (WGS) entry which is preliminary data.</text>
</comment>
<reference evidence="1" key="1">
    <citation type="journal article" date="2021" name="PeerJ">
        <title>Extensive microbial diversity within the chicken gut microbiome revealed by metagenomics and culture.</title>
        <authorList>
            <person name="Gilroy R."/>
            <person name="Ravi A."/>
            <person name="Getino M."/>
            <person name="Pursley I."/>
            <person name="Horton D.L."/>
            <person name="Alikhan N.F."/>
            <person name="Baker D."/>
            <person name="Gharbi K."/>
            <person name="Hall N."/>
            <person name="Watson M."/>
            <person name="Adriaenssens E.M."/>
            <person name="Foster-Nyarko E."/>
            <person name="Jarju S."/>
            <person name="Secka A."/>
            <person name="Antonio M."/>
            <person name="Oren A."/>
            <person name="Chaudhuri R.R."/>
            <person name="La Ragione R."/>
            <person name="Hildebrand F."/>
            <person name="Pallen M.J."/>
        </authorList>
    </citation>
    <scope>NUCLEOTIDE SEQUENCE</scope>
    <source>
        <strain evidence="1">ChiHjej12B11-9195</strain>
    </source>
</reference>
<evidence type="ECO:0000313" key="2">
    <source>
        <dbReference type="Proteomes" id="UP000824134"/>
    </source>
</evidence>
<accession>A0A9D1ZU75</accession>
<protein>
    <submittedName>
        <fullName evidence="1">Uncharacterized protein</fullName>
    </submittedName>
</protein>
<dbReference type="Proteomes" id="UP000824134">
    <property type="component" value="Unassembled WGS sequence"/>
</dbReference>
<evidence type="ECO:0000313" key="1">
    <source>
        <dbReference type="EMBL" id="HIY95501.1"/>
    </source>
</evidence>
<gene>
    <name evidence="1" type="ORF">H9821_07560</name>
</gene>
<reference evidence="1" key="2">
    <citation type="submission" date="2021-04" db="EMBL/GenBank/DDBJ databases">
        <authorList>
            <person name="Gilroy R."/>
        </authorList>
    </citation>
    <scope>NUCLEOTIDE SEQUENCE</scope>
    <source>
        <strain evidence="1">ChiHjej12B11-9195</strain>
    </source>
</reference>
<proteinExistence type="predicted"/>
<dbReference type="AlphaFoldDB" id="A0A9D1ZU75"/>
<organism evidence="1 2">
    <name type="scientific">Candidatus Rothia avicola</name>
    <dbReference type="NCBI Taxonomy" id="2840478"/>
    <lineage>
        <taxon>Bacteria</taxon>
        <taxon>Bacillati</taxon>
        <taxon>Actinomycetota</taxon>
        <taxon>Actinomycetes</taxon>
        <taxon>Micrococcales</taxon>
        <taxon>Micrococcaceae</taxon>
        <taxon>Rothia</taxon>
    </lineage>
</organism>
<dbReference type="EMBL" id="DXCN01000058">
    <property type="protein sequence ID" value="HIY95501.1"/>
    <property type="molecule type" value="Genomic_DNA"/>
</dbReference>